<dbReference type="AlphaFoldDB" id="A0AA43TS14"/>
<name>A0AA43TS14_9LECA</name>
<dbReference type="InterPro" id="IPR000210">
    <property type="entry name" value="BTB/POZ_dom"/>
</dbReference>
<dbReference type="CDD" id="cd18186">
    <property type="entry name" value="BTB_POZ_ZBTB_KLHL-like"/>
    <property type="match status" value="1"/>
</dbReference>
<dbReference type="PANTHER" id="PTHR47843:SF5">
    <property type="entry name" value="BTB_POZ DOMAIN PROTEIN"/>
    <property type="match status" value="1"/>
</dbReference>
<dbReference type="Proteomes" id="UP001161017">
    <property type="component" value="Unassembled WGS sequence"/>
</dbReference>
<feature type="domain" description="BTB" evidence="1">
    <location>
        <begin position="18"/>
        <end position="78"/>
    </location>
</feature>
<evidence type="ECO:0000313" key="3">
    <source>
        <dbReference type="Proteomes" id="UP001161017"/>
    </source>
</evidence>
<dbReference type="EMBL" id="JAPUFD010000001">
    <property type="protein sequence ID" value="MDI1485534.1"/>
    <property type="molecule type" value="Genomic_DNA"/>
</dbReference>
<keyword evidence="3" id="KW-1185">Reference proteome</keyword>
<dbReference type="PROSITE" id="PS50097">
    <property type="entry name" value="BTB"/>
    <property type="match status" value="1"/>
</dbReference>
<comment type="caution">
    <text evidence="2">The sequence shown here is derived from an EMBL/GenBank/DDBJ whole genome shotgun (WGS) entry which is preliminary data.</text>
</comment>
<proteinExistence type="predicted"/>
<reference evidence="2" key="1">
    <citation type="journal article" date="2023" name="Genome Biol. Evol.">
        <title>First Whole Genome Sequence and Flow Cytometry Genome Size Data for the Lichen-Forming Fungus Ramalina farinacea (Ascomycota).</title>
        <authorList>
            <person name="Llewellyn T."/>
            <person name="Mian S."/>
            <person name="Hill R."/>
            <person name="Leitch I.J."/>
            <person name="Gaya E."/>
        </authorList>
    </citation>
    <scope>NUCLEOTIDE SEQUENCE</scope>
    <source>
        <strain evidence="2">LIQ254RAFAR</strain>
    </source>
</reference>
<protein>
    <recommendedName>
        <fullName evidence="1">BTB domain-containing protein</fullName>
    </recommendedName>
</protein>
<dbReference type="Pfam" id="PF00651">
    <property type="entry name" value="BTB"/>
    <property type="match status" value="1"/>
</dbReference>
<dbReference type="InterPro" id="IPR011333">
    <property type="entry name" value="SKP1/BTB/POZ_sf"/>
</dbReference>
<organism evidence="2 3">
    <name type="scientific">Ramalina farinacea</name>
    <dbReference type="NCBI Taxonomy" id="258253"/>
    <lineage>
        <taxon>Eukaryota</taxon>
        <taxon>Fungi</taxon>
        <taxon>Dikarya</taxon>
        <taxon>Ascomycota</taxon>
        <taxon>Pezizomycotina</taxon>
        <taxon>Lecanoromycetes</taxon>
        <taxon>OSLEUM clade</taxon>
        <taxon>Lecanoromycetidae</taxon>
        <taxon>Lecanorales</taxon>
        <taxon>Lecanorineae</taxon>
        <taxon>Ramalinaceae</taxon>
        <taxon>Ramalina</taxon>
    </lineage>
</organism>
<dbReference type="PANTHER" id="PTHR47843">
    <property type="entry name" value="BTB DOMAIN-CONTAINING PROTEIN-RELATED"/>
    <property type="match status" value="1"/>
</dbReference>
<gene>
    <name evidence="2" type="ORF">OHK93_000672</name>
</gene>
<dbReference type="Gene3D" id="3.30.710.10">
    <property type="entry name" value="Potassium Channel Kv1.1, Chain A"/>
    <property type="match status" value="1"/>
</dbReference>
<evidence type="ECO:0000259" key="1">
    <source>
        <dbReference type="PROSITE" id="PS50097"/>
    </source>
</evidence>
<evidence type="ECO:0000313" key="2">
    <source>
        <dbReference type="EMBL" id="MDI1485534.1"/>
    </source>
</evidence>
<accession>A0AA43TS14</accession>
<dbReference type="SUPFAM" id="SSF54695">
    <property type="entry name" value="POZ domain"/>
    <property type="match status" value="1"/>
</dbReference>
<sequence length="285" mass="33232">MEFGLSWRHSMFNEEAFTDMTLRSRNGDEIKAHKVVICSASEVLRKAMTSGFLEAQASCYEFPEESYEVVSRFVQFCYLWRYDTVGPATTKYFEDRQLQDKKGVIHSLQNGSTSVMISQWPRRRPDNFSSGALFQGGPKQAEHEKSLPSAEKLAHELNGRRFCLDVAMYRMADMYNVQSLRSHAFEKLRDRLYEYLRGHGTADAILYAIAPIYACTSSGDLVLRPLILRVLEAYKGVILADPFLWSRLFWISVDVDDFSQDYRRIFDVTDHQWQTMFIELWYRDI</sequence>